<evidence type="ECO:0000256" key="1">
    <source>
        <dbReference type="SAM" id="MobiDB-lite"/>
    </source>
</evidence>
<dbReference type="RefSeq" id="YP_010667881.1">
    <property type="nucleotide sequence ID" value="NC_070952.1"/>
</dbReference>
<dbReference type="KEGG" id="vg:77944010"/>
<feature type="region of interest" description="Disordered" evidence="1">
    <location>
        <begin position="16"/>
        <end position="37"/>
    </location>
</feature>
<name>A0AAE8BQW6_9CAUD</name>
<dbReference type="EMBL" id="MZ501267">
    <property type="protein sequence ID" value="QZA70605.1"/>
    <property type="molecule type" value="Genomic_DNA"/>
</dbReference>
<protein>
    <submittedName>
        <fullName evidence="2">Uncharacterized protein</fullName>
    </submittedName>
</protein>
<gene>
    <name evidence="2" type="primary">127</name>
    <name evidence="2" type="ORF">AH04_127</name>
</gene>
<dbReference type="Proteomes" id="UP000827517">
    <property type="component" value="Segment"/>
</dbReference>
<accession>A0AAE8BQW6</accession>
<evidence type="ECO:0000313" key="3">
    <source>
        <dbReference type="Proteomes" id="UP000827517"/>
    </source>
</evidence>
<reference evidence="2" key="1">
    <citation type="submission" date="2021-07" db="EMBL/GenBank/DDBJ databases">
        <authorList>
            <person name="Roth S.J."/>
            <person name="Krukonis G.P."/>
            <person name="Delesalle V.A."/>
        </authorList>
    </citation>
    <scope>NUCLEOTIDE SEQUENCE</scope>
</reference>
<keyword evidence="3" id="KW-1185">Reference proteome</keyword>
<proteinExistence type="predicted"/>
<feature type="compositionally biased region" description="Low complexity" evidence="1">
    <location>
        <begin position="19"/>
        <end position="37"/>
    </location>
</feature>
<dbReference type="GeneID" id="77944010"/>
<organism evidence="2 3">
    <name type="scientific">Erwinia phage AH04</name>
    <dbReference type="NCBI Taxonomy" id="2869569"/>
    <lineage>
        <taxon>Viruses</taxon>
        <taxon>Duplodnaviria</taxon>
        <taxon>Heunggongvirae</taxon>
        <taxon>Uroviricota</taxon>
        <taxon>Caudoviricetes</taxon>
        <taxon>Chimalliviridae</taxon>
        <taxon>Meadowvirus</taxon>
        <taxon>Meadowvirus AH04</taxon>
    </lineage>
</organism>
<evidence type="ECO:0000313" key="2">
    <source>
        <dbReference type="EMBL" id="QZA70605.1"/>
    </source>
</evidence>
<sequence>MLNNGMNQRGVLTGARTNQQQQAIPGQQQQPQQQQANPLAMLAQAASQFAGKLNNQNNSMASLYSYGPSHTNYAELIGIGSDVSDEQIKAQALSEGGHVSYQVVQICVNRRTSNFMYQQWRYALERFKSPMRSGQHDPVMEGFVNDIDSRQPLHNFIVAQAGIQMGAVMAWRLMSGDDNVRQPGPILQDIFYKSCIDIITLQFLDHLSHHPQLFHRLSPLAKSELAKREDPTFQQVLERYVFAGLECPYSKGKLASIIENGTLHNPLLDVPTPTDMGLGGSIFDLNPIHNAGNQDVNDLSNWINQKAARTQHAQLLDGNYQPAQRNVMDVPTYDNFDRPKLNIEDINRENIHMYDLNEYIKEIPDTGWYVLHRYHLDKISKALRLEDGSHFSMRDTNVLGKLAVYRFNWQQKTFAYRFINYSVLDAKEMQELLSNPSVLLPYMFEEDGVQKTTFNLKDMETSEFIRDGYVVPMEEMKTLDKKPDLLVGSRPMKANQGNENTLSRINAFTTSHDPKSSLDAFVLPMVNTRQWNLDAGTDMDLFYSQFKLMVHGNTEEKIDTARVIRTLRGQCREFANQEFTDFLSSYLTNLVNRWLVESRGYAEDKKDKSLEYLRIGDIFEDLDDLVEYLRQKDNPALRAFMDYGSNDYLRNGIEILLGKDETRKEFEELYKNEDEAIRAVMLTESKRKIIFTRQTVFINMIKENGPVQLDAVYIKESINPKLFAIVRKAIEIGSRHFKEYPQVLMKFHKDEGNKVWALTRSGLDPESVFVLRAVSSFEDYVHPVPVCE</sequence>